<reference evidence="1" key="1">
    <citation type="journal article" date="2020" name="Stud. Mycol.">
        <title>101 Dothideomycetes genomes: a test case for predicting lifestyles and emergence of pathogens.</title>
        <authorList>
            <person name="Haridas S."/>
            <person name="Albert R."/>
            <person name="Binder M."/>
            <person name="Bloem J."/>
            <person name="Labutti K."/>
            <person name="Salamov A."/>
            <person name="Andreopoulos B."/>
            <person name="Baker S."/>
            <person name="Barry K."/>
            <person name="Bills G."/>
            <person name="Bluhm B."/>
            <person name="Cannon C."/>
            <person name="Castanera R."/>
            <person name="Culley D."/>
            <person name="Daum C."/>
            <person name="Ezra D."/>
            <person name="Gonzalez J."/>
            <person name="Henrissat B."/>
            <person name="Kuo A."/>
            <person name="Liang C."/>
            <person name="Lipzen A."/>
            <person name="Lutzoni F."/>
            <person name="Magnuson J."/>
            <person name="Mondo S."/>
            <person name="Nolan M."/>
            <person name="Ohm R."/>
            <person name="Pangilinan J."/>
            <person name="Park H.-J."/>
            <person name="Ramirez L."/>
            <person name="Alfaro M."/>
            <person name="Sun H."/>
            <person name="Tritt A."/>
            <person name="Yoshinaga Y."/>
            <person name="Zwiers L.-H."/>
            <person name="Turgeon B."/>
            <person name="Goodwin S."/>
            <person name="Spatafora J."/>
            <person name="Crous P."/>
            <person name="Grigoriev I."/>
        </authorList>
    </citation>
    <scope>NUCLEOTIDE SEQUENCE</scope>
    <source>
        <strain evidence="1">CBS 473.64</strain>
    </source>
</reference>
<name>A0A6A6SEI7_9PLEO</name>
<gene>
    <name evidence="1" type="ORF">P280DRAFT_5284</name>
</gene>
<proteinExistence type="predicted"/>
<dbReference type="Proteomes" id="UP000799753">
    <property type="component" value="Unassembled WGS sequence"/>
</dbReference>
<sequence>MPGLCSRLLFWLIHSTSDSGRRTDERFLTPLAMPWELVRGGMAFGDWKGDWEGEESDGMARSCSFTWGLALYAGLVERNRQL</sequence>
<evidence type="ECO:0000313" key="1">
    <source>
        <dbReference type="EMBL" id="KAF2646246.1"/>
    </source>
</evidence>
<dbReference type="AlphaFoldDB" id="A0A6A6SEI7"/>
<keyword evidence="2" id="KW-1185">Reference proteome</keyword>
<evidence type="ECO:0000313" key="2">
    <source>
        <dbReference type="Proteomes" id="UP000799753"/>
    </source>
</evidence>
<dbReference type="EMBL" id="MU006776">
    <property type="protein sequence ID" value="KAF2646246.1"/>
    <property type="molecule type" value="Genomic_DNA"/>
</dbReference>
<organism evidence="1 2">
    <name type="scientific">Massarina eburnea CBS 473.64</name>
    <dbReference type="NCBI Taxonomy" id="1395130"/>
    <lineage>
        <taxon>Eukaryota</taxon>
        <taxon>Fungi</taxon>
        <taxon>Dikarya</taxon>
        <taxon>Ascomycota</taxon>
        <taxon>Pezizomycotina</taxon>
        <taxon>Dothideomycetes</taxon>
        <taxon>Pleosporomycetidae</taxon>
        <taxon>Pleosporales</taxon>
        <taxon>Massarineae</taxon>
        <taxon>Massarinaceae</taxon>
        <taxon>Massarina</taxon>
    </lineage>
</organism>
<protein>
    <submittedName>
        <fullName evidence="1">Uncharacterized protein</fullName>
    </submittedName>
</protein>
<accession>A0A6A6SEI7</accession>